<feature type="compositionally biased region" description="Polar residues" evidence="1">
    <location>
        <begin position="118"/>
        <end position="130"/>
    </location>
</feature>
<sequence length="165" mass="18752">MPATVSEARELIITKPQPQVDDHTPEAEPTPQSPSEALSEKRAFTVKELGGPRKRKVTPVQPHEQDMMKLDDDDDKEQETKEEKKRRKKLRKEKKAREAQLRAANETPFDYGAAESVLNAQPESSTQPNPKQKRRAFNPYAKALEAPSGVRKQKREIAGKSHTFR</sequence>
<proteinExistence type="predicted"/>
<evidence type="ECO:0000313" key="2">
    <source>
        <dbReference type="EMBL" id="KAJ5240129.1"/>
    </source>
</evidence>
<dbReference type="AlphaFoldDB" id="A0A9W9TUM9"/>
<name>A0A9W9TUM9_9EURO</name>
<dbReference type="GeneID" id="83201348"/>
<gene>
    <name evidence="2" type="ORF">N7468_004748</name>
</gene>
<keyword evidence="3" id="KW-1185">Reference proteome</keyword>
<comment type="caution">
    <text evidence="2">The sequence shown here is derived from an EMBL/GenBank/DDBJ whole genome shotgun (WGS) entry which is preliminary data.</text>
</comment>
<accession>A0A9W9TUM9</accession>
<feature type="region of interest" description="Disordered" evidence="1">
    <location>
        <begin position="1"/>
        <end position="165"/>
    </location>
</feature>
<dbReference type="EMBL" id="JAPQKS010000003">
    <property type="protein sequence ID" value="KAJ5240129.1"/>
    <property type="molecule type" value="Genomic_DNA"/>
</dbReference>
<evidence type="ECO:0000313" key="3">
    <source>
        <dbReference type="Proteomes" id="UP001150941"/>
    </source>
</evidence>
<evidence type="ECO:0000256" key="1">
    <source>
        <dbReference type="SAM" id="MobiDB-lite"/>
    </source>
</evidence>
<dbReference type="RefSeq" id="XP_058333048.1">
    <property type="nucleotide sequence ID" value="XM_058474045.1"/>
</dbReference>
<dbReference type="Proteomes" id="UP001150941">
    <property type="component" value="Unassembled WGS sequence"/>
</dbReference>
<reference evidence="2" key="2">
    <citation type="journal article" date="2023" name="IMA Fungus">
        <title>Comparative genomic study of the Penicillium genus elucidates a diverse pangenome and 15 lateral gene transfer events.</title>
        <authorList>
            <person name="Petersen C."/>
            <person name="Sorensen T."/>
            <person name="Nielsen M.R."/>
            <person name="Sondergaard T.E."/>
            <person name="Sorensen J.L."/>
            <person name="Fitzpatrick D.A."/>
            <person name="Frisvad J.C."/>
            <person name="Nielsen K.L."/>
        </authorList>
    </citation>
    <scope>NUCLEOTIDE SEQUENCE</scope>
    <source>
        <strain evidence="2">IBT 19713</strain>
    </source>
</reference>
<protein>
    <submittedName>
        <fullName evidence="2">Uncharacterized protein</fullName>
    </submittedName>
</protein>
<organism evidence="2 3">
    <name type="scientific">Penicillium chermesinum</name>
    <dbReference type="NCBI Taxonomy" id="63820"/>
    <lineage>
        <taxon>Eukaryota</taxon>
        <taxon>Fungi</taxon>
        <taxon>Dikarya</taxon>
        <taxon>Ascomycota</taxon>
        <taxon>Pezizomycotina</taxon>
        <taxon>Eurotiomycetes</taxon>
        <taxon>Eurotiomycetidae</taxon>
        <taxon>Eurotiales</taxon>
        <taxon>Aspergillaceae</taxon>
        <taxon>Penicillium</taxon>
    </lineage>
</organism>
<reference evidence="2" key="1">
    <citation type="submission" date="2022-11" db="EMBL/GenBank/DDBJ databases">
        <authorList>
            <person name="Petersen C."/>
        </authorList>
    </citation>
    <scope>NUCLEOTIDE SEQUENCE</scope>
    <source>
        <strain evidence="2">IBT 19713</strain>
    </source>
</reference>
<feature type="compositionally biased region" description="Basic residues" evidence="1">
    <location>
        <begin position="84"/>
        <end position="94"/>
    </location>
</feature>